<protein>
    <submittedName>
        <fullName evidence="3">Heavy-metal-associated domain-containing protein</fullName>
    </submittedName>
</protein>
<evidence type="ECO:0000256" key="1">
    <source>
        <dbReference type="ARBA" id="ARBA00022723"/>
    </source>
</evidence>
<accession>A0ABU9B789</accession>
<dbReference type="SUPFAM" id="SSF55008">
    <property type="entry name" value="HMA, heavy metal-associated domain"/>
    <property type="match status" value="1"/>
</dbReference>
<evidence type="ECO:0000313" key="3">
    <source>
        <dbReference type="EMBL" id="MEK8025750.1"/>
    </source>
</evidence>
<reference evidence="3 4" key="1">
    <citation type="submission" date="2024-04" db="EMBL/GenBank/DDBJ databases">
        <title>Novel species of the genus Ideonella isolated from streams.</title>
        <authorList>
            <person name="Lu H."/>
        </authorList>
    </citation>
    <scope>NUCLEOTIDE SEQUENCE [LARGE SCALE GENOMIC DNA]</scope>
    <source>
        <strain evidence="3 4">BYS139W</strain>
    </source>
</reference>
<keyword evidence="4" id="KW-1185">Reference proteome</keyword>
<dbReference type="Proteomes" id="UP001368500">
    <property type="component" value="Unassembled WGS sequence"/>
</dbReference>
<dbReference type="PROSITE" id="PS50846">
    <property type="entry name" value="HMA_2"/>
    <property type="match status" value="1"/>
</dbReference>
<name>A0ABU9B789_9BURK</name>
<proteinExistence type="predicted"/>
<dbReference type="CDD" id="cd00371">
    <property type="entry name" value="HMA"/>
    <property type="match status" value="1"/>
</dbReference>
<comment type="caution">
    <text evidence="3">The sequence shown here is derived from an EMBL/GenBank/DDBJ whole genome shotgun (WGS) entry which is preliminary data.</text>
</comment>
<dbReference type="InterPro" id="IPR006121">
    <property type="entry name" value="HMA_dom"/>
</dbReference>
<dbReference type="Pfam" id="PF00403">
    <property type="entry name" value="HMA"/>
    <property type="match status" value="1"/>
</dbReference>
<dbReference type="PROSITE" id="PS01047">
    <property type="entry name" value="HMA_1"/>
    <property type="match status" value="1"/>
</dbReference>
<sequence>MIEFTLPDMSCGHCVRTVTQTVQQIDATATLDIDLPARRVRIASAQPADAFIAALTEEGYPPAAAAPAA</sequence>
<dbReference type="InterPro" id="IPR036163">
    <property type="entry name" value="HMA_dom_sf"/>
</dbReference>
<dbReference type="Gene3D" id="3.30.70.100">
    <property type="match status" value="1"/>
</dbReference>
<evidence type="ECO:0000313" key="4">
    <source>
        <dbReference type="Proteomes" id="UP001368500"/>
    </source>
</evidence>
<dbReference type="RefSeq" id="WP_341373524.1">
    <property type="nucleotide sequence ID" value="NZ_JBBUTF010000005.1"/>
</dbReference>
<dbReference type="InterPro" id="IPR017969">
    <property type="entry name" value="Heavy-metal-associated_CS"/>
</dbReference>
<gene>
    <name evidence="3" type="ORF">AACH11_07240</name>
</gene>
<keyword evidence="1" id="KW-0479">Metal-binding</keyword>
<evidence type="ECO:0000259" key="2">
    <source>
        <dbReference type="PROSITE" id="PS50846"/>
    </source>
</evidence>
<organism evidence="3 4">
    <name type="scientific">Pseudaquabacterium rugosum</name>
    <dbReference type="NCBI Taxonomy" id="2984194"/>
    <lineage>
        <taxon>Bacteria</taxon>
        <taxon>Pseudomonadati</taxon>
        <taxon>Pseudomonadota</taxon>
        <taxon>Betaproteobacteria</taxon>
        <taxon>Burkholderiales</taxon>
        <taxon>Sphaerotilaceae</taxon>
        <taxon>Pseudaquabacterium</taxon>
    </lineage>
</organism>
<dbReference type="EMBL" id="JBBUTF010000005">
    <property type="protein sequence ID" value="MEK8025750.1"/>
    <property type="molecule type" value="Genomic_DNA"/>
</dbReference>
<feature type="domain" description="HMA" evidence="2">
    <location>
        <begin position="1"/>
        <end position="63"/>
    </location>
</feature>